<dbReference type="AlphaFoldDB" id="A0A1H3VSR8"/>
<sequence>MASSFLQLEEIFKRTHGALNEFKDIITPVIEKAEDEHERLYWHHIYEEEDHRSDRLDLLLPQLNEINATEASVSPDNRELVYLLQDISLEKFGLHNFLEHLDLSLYTFKGTEFEQPIQKLRDMTAEDYQQSKQLLEQLNEEFKTVDYQASVPTDEKEDIDKSLKVEAYSRPDKQDEKREEPKRNMTRKRLTVGSLKQQS</sequence>
<dbReference type="Proteomes" id="UP000198584">
    <property type="component" value="Unassembled WGS sequence"/>
</dbReference>
<organism evidence="2 3">
    <name type="scientific">Thalassobacillus cyri</name>
    <dbReference type="NCBI Taxonomy" id="571932"/>
    <lineage>
        <taxon>Bacteria</taxon>
        <taxon>Bacillati</taxon>
        <taxon>Bacillota</taxon>
        <taxon>Bacilli</taxon>
        <taxon>Bacillales</taxon>
        <taxon>Bacillaceae</taxon>
        <taxon>Thalassobacillus</taxon>
    </lineage>
</organism>
<name>A0A1H3VSR8_9BACI</name>
<feature type="region of interest" description="Disordered" evidence="1">
    <location>
        <begin position="149"/>
        <end position="199"/>
    </location>
</feature>
<dbReference type="GO" id="GO:0140737">
    <property type="term" value="C:encapsulin nanocompartment"/>
    <property type="evidence" value="ECO:0007669"/>
    <property type="project" value="InterPro"/>
</dbReference>
<gene>
    <name evidence="2" type="ORF">SAMN05421743_101167</name>
</gene>
<proteinExistence type="predicted"/>
<accession>A0A1H3VSR8</accession>
<evidence type="ECO:0000256" key="1">
    <source>
        <dbReference type="SAM" id="MobiDB-lite"/>
    </source>
</evidence>
<keyword evidence="3" id="KW-1185">Reference proteome</keyword>
<dbReference type="RefSeq" id="WP_093041210.1">
    <property type="nucleotide sequence ID" value="NZ_FNQR01000001.1"/>
</dbReference>
<dbReference type="GO" id="GO:0140315">
    <property type="term" value="F:iron ion sequestering activity"/>
    <property type="evidence" value="ECO:0007669"/>
    <property type="project" value="InterPro"/>
</dbReference>
<evidence type="ECO:0000313" key="3">
    <source>
        <dbReference type="Proteomes" id="UP000198584"/>
    </source>
</evidence>
<dbReference type="OrthoDB" id="2855273at2"/>
<dbReference type="GO" id="GO:0004322">
    <property type="term" value="F:ferroxidase activity"/>
    <property type="evidence" value="ECO:0007669"/>
    <property type="project" value="InterPro"/>
</dbReference>
<protein>
    <submittedName>
        <fullName evidence="2">Encapsulated protein</fullName>
    </submittedName>
</protein>
<dbReference type="NCBIfam" id="TIGR04536">
    <property type="entry name" value="geobac_encap"/>
    <property type="match status" value="1"/>
</dbReference>
<evidence type="ECO:0000313" key="2">
    <source>
        <dbReference type="EMBL" id="SDZ77816.1"/>
    </source>
</evidence>
<feature type="compositionally biased region" description="Basic and acidic residues" evidence="1">
    <location>
        <begin position="158"/>
        <end position="183"/>
    </location>
</feature>
<dbReference type="InterPro" id="IPR030909">
    <property type="entry name" value="IMEF_cargo"/>
</dbReference>
<reference evidence="2 3" key="1">
    <citation type="submission" date="2016-10" db="EMBL/GenBank/DDBJ databases">
        <authorList>
            <person name="de Groot N.N."/>
        </authorList>
    </citation>
    <scope>NUCLEOTIDE SEQUENCE [LARGE SCALE GENOMIC DNA]</scope>
    <source>
        <strain evidence="2 3">CCM7597</strain>
    </source>
</reference>
<dbReference type="EMBL" id="FNQR01000001">
    <property type="protein sequence ID" value="SDZ77816.1"/>
    <property type="molecule type" value="Genomic_DNA"/>
</dbReference>
<dbReference type="Pfam" id="PF24309">
    <property type="entry name" value="IMEF_Flp"/>
    <property type="match status" value="1"/>
</dbReference>